<comment type="caution">
    <text evidence="1">The sequence shown here is derived from an EMBL/GenBank/DDBJ whole genome shotgun (WGS) entry which is preliminary data.</text>
</comment>
<organism evidence="1 2">
    <name type="scientific">Periconia digitata</name>
    <dbReference type="NCBI Taxonomy" id="1303443"/>
    <lineage>
        <taxon>Eukaryota</taxon>
        <taxon>Fungi</taxon>
        <taxon>Dikarya</taxon>
        <taxon>Ascomycota</taxon>
        <taxon>Pezizomycotina</taxon>
        <taxon>Dothideomycetes</taxon>
        <taxon>Pleosporomycetidae</taxon>
        <taxon>Pleosporales</taxon>
        <taxon>Massarineae</taxon>
        <taxon>Periconiaceae</taxon>
        <taxon>Periconia</taxon>
    </lineage>
</organism>
<dbReference type="AlphaFoldDB" id="A0A9W4XXV7"/>
<reference evidence="1" key="1">
    <citation type="submission" date="2023-01" db="EMBL/GenBank/DDBJ databases">
        <authorList>
            <person name="Van Ghelder C."/>
            <person name="Rancurel C."/>
        </authorList>
    </citation>
    <scope>NUCLEOTIDE SEQUENCE</scope>
    <source>
        <strain evidence="1">CNCM I-4278</strain>
    </source>
</reference>
<accession>A0A9W4XXV7</accession>
<keyword evidence="2" id="KW-1185">Reference proteome</keyword>
<protein>
    <submittedName>
        <fullName evidence="1">Uncharacterized protein</fullName>
    </submittedName>
</protein>
<proteinExistence type="predicted"/>
<evidence type="ECO:0000313" key="1">
    <source>
        <dbReference type="EMBL" id="CAI6338572.1"/>
    </source>
</evidence>
<dbReference type="Proteomes" id="UP001152607">
    <property type="component" value="Unassembled WGS sequence"/>
</dbReference>
<gene>
    <name evidence="1" type="ORF">PDIGIT_LOCUS11702</name>
</gene>
<evidence type="ECO:0000313" key="2">
    <source>
        <dbReference type="Proteomes" id="UP001152607"/>
    </source>
</evidence>
<sequence length="185" mass="20209">MRGAIVPVCVPVCALESRTPSSLLPSLGQPLEGASLPWIQQAQPLQSYTFALHLHIASSDSPCITVAALCPRHRFKRASRLLASLPSSTTTRLCQRLVPGAVPATCRTFGIQSRTKTSFSLFASLLSPPPGCIAVRTCLLLDALRYILRHCAWPDSAQPFLVYPSQHQLYTTHTTNVFPKAAHRH</sequence>
<dbReference type="EMBL" id="CAOQHR010000008">
    <property type="protein sequence ID" value="CAI6338572.1"/>
    <property type="molecule type" value="Genomic_DNA"/>
</dbReference>
<name>A0A9W4XXV7_9PLEO</name>